<accession>A0A8J5YVS6</accession>
<dbReference type="PANTHER" id="PTHR14593">
    <property type="entry name" value="WD REPEAT-CONTAINING PROTEIN 11"/>
    <property type="match status" value="1"/>
</dbReference>
<feature type="compositionally biased region" description="Low complexity" evidence="1">
    <location>
        <begin position="671"/>
        <end position="681"/>
    </location>
</feature>
<dbReference type="SUPFAM" id="SSF50998">
    <property type="entry name" value="Quinoprotein alcohol dehydrogenase-like"/>
    <property type="match status" value="1"/>
</dbReference>
<dbReference type="Pfam" id="PF23751">
    <property type="entry name" value="Beta-prop_WDR11_1st"/>
    <property type="match status" value="1"/>
</dbReference>
<reference evidence="5 6" key="1">
    <citation type="journal article" date="2021" name="bioRxiv">
        <title>The Gossypium anomalum genome as a resource for cotton improvement and evolutionary analysis of hybrid incompatibility.</title>
        <authorList>
            <person name="Grover C.E."/>
            <person name="Yuan D."/>
            <person name="Arick M.A."/>
            <person name="Miller E.R."/>
            <person name="Hu G."/>
            <person name="Peterson D.G."/>
            <person name="Wendel J.F."/>
            <person name="Udall J.A."/>
        </authorList>
    </citation>
    <scope>NUCLEOTIDE SEQUENCE [LARGE SCALE GENOMIC DNA]</scope>
    <source>
        <strain evidence="5">JFW-Udall</strain>
        <tissue evidence="5">Leaf</tissue>
    </source>
</reference>
<dbReference type="GO" id="GO:0005737">
    <property type="term" value="C:cytoplasm"/>
    <property type="evidence" value="ECO:0007669"/>
    <property type="project" value="TreeGrafter"/>
</dbReference>
<dbReference type="InterPro" id="IPR039694">
    <property type="entry name" value="WDR11"/>
</dbReference>
<sequence>MSIPTHRPLPNESWDCTLPGPPSRNNFGSADLNPSGLLAFASGSSVSVVDSRSLQLVATIPLPPSSSSLSPFVTSVRWTPLPLGRDLLSTEPSSSHLILAAADRHGRIALLDFRLRSLILSIDPPDPSSKSGIQDLCWVQARSDSFHLASISGPSYFSLYNTSSSRCIFKYDASPEYLSCIRRDPFDSRHLCIVGLKGFLLSVKVLGEKDDDVALKELQIRTDCTELLKLEKDAAAAAGGTSSSPASAVFPLYAVRLAFSPLWKNVIYVTFPRELVVFDLKYETTLFSAPLPRGCAKFLDVLPDPNQELVYCAHLDGKISIWRRKEGEQVHVMCTMEELMPSLGSPVPSPSVLAVLVSQSESTLQNISKLYSDSSNGASDVDSDNPFEFCDDSLLVAKTRLFSISDDGKLWSWILTAEGEGVMQKNAGISGNIANVSLDSTNTTTIVSTKDGLAAEGSRQLDNINGSQTQLPDSTFGFADVTFKISLVRQLQVLSSTVTMLAVPSPSLTATMSRGGDNPAITVPLVALGSQSGTIDVIDVSANAVASSFSVHNSMVRGLRWLGNSRLVSFSYTQVNEKTGGYINRLVVTCLRSGLNRTFRVLQKPERAPIRALRTSSSGSFSAPTSMQLPDSTDIIDNLPENSDQKPNQPKDENNTDDNDSNSTAETAAVDGNNDNNNRSNGCIDGDLVLDVYGKSVEFSILGDLKESVDRLYLYKNVFNLILKSVGALSRYLLILFRDAPVEVWAMTKNPIMLRTLALPFTVMEWTLPTVPRPVQKGPSRESSLSHKDNKAVAPEVATSSTIASSSDSKAGNSDNLQDEISESFAFALVNGALGVFEVHGRRIRDFRPKWPSSSFVSSDGLITAMAYRLPHVVMGDRSGNIRWWDVTTGQSSSFNTYREGVRRIKFSPVVAGDRSRGRIAVLFNDNTFSVFDLDSPDPLANSLLQPQFPGTLVLELDWLHLRTDKNDPLVLCMAGADSSFRLIEVNINDKKMGPGALQRNIKERFRPMPLCCPVLLPTPHALALRMILQLGVKPSWFNTTGTTIDKRPHLVPGMASSSEDLRSYLIELPSVGDSVVPELLLKVLEPYRKEGCILDDERARLYATIVNKGCAARFAFAAATFGEVSEALFWLQLPRAINHLMNKLINKSPQKAPISVPNSDLDDKSLLSRITSKEKTTSETGQRDALTQGQLRLMAFEQEDLWESANERIPWHEKLEGEEAIQNHVHELITIGNLEGAVSLLLSTSPESPYFYPNALRAVALSSAVSRSLLELAVKVVAANMVRTDRSLSGTHLLCAVGRYQEACSQLQDAGYWTDAATLAAAHLKGSDYARVLQRWAEHVLHAEHNIWRALILFVAAGAIQEALAALREAQQPDTAAMFILACREIHMQFITNLGGSEDETNDSVVDLPGLGPGNDDVIAVGEYFGEYQRKLVHLCMDAQPFSD</sequence>
<feature type="compositionally biased region" description="Low complexity" evidence="1">
    <location>
        <begin position="798"/>
        <end position="809"/>
    </location>
</feature>
<comment type="caution">
    <text evidence="5">The sequence shown here is derived from an EMBL/GenBank/DDBJ whole genome shotgun (WGS) entry which is preliminary data.</text>
</comment>
<feature type="compositionally biased region" description="Low complexity" evidence="1">
    <location>
        <begin position="616"/>
        <end position="626"/>
    </location>
</feature>
<feature type="region of interest" description="Disordered" evidence="1">
    <location>
        <begin position="1"/>
        <end position="22"/>
    </location>
</feature>
<protein>
    <recommendedName>
        <fullName evidence="7">WD repeat-containing protein 11-like</fullName>
    </recommendedName>
</protein>
<evidence type="ECO:0000313" key="6">
    <source>
        <dbReference type="Proteomes" id="UP000701853"/>
    </source>
</evidence>
<evidence type="ECO:0000256" key="1">
    <source>
        <dbReference type="SAM" id="MobiDB-lite"/>
    </source>
</evidence>
<gene>
    <name evidence="5" type="ORF">CXB51_018603</name>
</gene>
<dbReference type="InterPro" id="IPR011047">
    <property type="entry name" value="Quinoprotein_ADH-like_sf"/>
</dbReference>
<dbReference type="InterPro" id="IPR015943">
    <property type="entry name" value="WD40/YVTN_repeat-like_dom_sf"/>
</dbReference>
<dbReference type="PANTHER" id="PTHR14593:SF5">
    <property type="entry name" value="WD REPEAT-CONTAINING PROTEIN 11"/>
    <property type="match status" value="1"/>
</dbReference>
<dbReference type="Pfam" id="PF23753">
    <property type="entry name" value="TPR_WDR11"/>
    <property type="match status" value="1"/>
</dbReference>
<evidence type="ECO:0000259" key="2">
    <source>
        <dbReference type="Pfam" id="PF23751"/>
    </source>
</evidence>
<dbReference type="Proteomes" id="UP000701853">
    <property type="component" value="Chromosome 7"/>
</dbReference>
<evidence type="ECO:0000259" key="4">
    <source>
        <dbReference type="Pfam" id="PF23753"/>
    </source>
</evidence>
<proteinExistence type="predicted"/>
<name>A0A8J5YVS6_9ROSI</name>
<feature type="domain" description="WDR11 second beta-propeller" evidence="3">
    <location>
        <begin position="730"/>
        <end position="1009"/>
    </location>
</feature>
<evidence type="ECO:0000313" key="5">
    <source>
        <dbReference type="EMBL" id="KAG8487830.1"/>
    </source>
</evidence>
<dbReference type="Pfam" id="PF23752">
    <property type="entry name" value="Beta-prop_WDR11_2nd"/>
    <property type="match status" value="2"/>
</dbReference>
<dbReference type="InterPro" id="IPR057853">
    <property type="entry name" value="Beta-prop_WDR11_2nd"/>
</dbReference>
<dbReference type="InterPro" id="IPR036322">
    <property type="entry name" value="WD40_repeat_dom_sf"/>
</dbReference>
<feature type="domain" description="WDR11 first beta-propeller" evidence="2">
    <location>
        <begin position="20"/>
        <end position="491"/>
    </location>
</feature>
<dbReference type="EMBL" id="JAHUZN010000007">
    <property type="protein sequence ID" value="KAG8487830.1"/>
    <property type="molecule type" value="Genomic_DNA"/>
</dbReference>
<evidence type="ECO:0008006" key="7">
    <source>
        <dbReference type="Google" id="ProtNLM"/>
    </source>
</evidence>
<evidence type="ECO:0000259" key="3">
    <source>
        <dbReference type="Pfam" id="PF23752"/>
    </source>
</evidence>
<dbReference type="FunFam" id="2.130.10.10:FF:002952">
    <property type="entry name" value="Transducin family protein / WD-40 repeat family protein"/>
    <property type="match status" value="1"/>
</dbReference>
<organism evidence="5 6">
    <name type="scientific">Gossypium anomalum</name>
    <dbReference type="NCBI Taxonomy" id="47600"/>
    <lineage>
        <taxon>Eukaryota</taxon>
        <taxon>Viridiplantae</taxon>
        <taxon>Streptophyta</taxon>
        <taxon>Embryophyta</taxon>
        <taxon>Tracheophyta</taxon>
        <taxon>Spermatophyta</taxon>
        <taxon>Magnoliopsida</taxon>
        <taxon>eudicotyledons</taxon>
        <taxon>Gunneridae</taxon>
        <taxon>Pentapetalae</taxon>
        <taxon>rosids</taxon>
        <taxon>malvids</taxon>
        <taxon>Malvales</taxon>
        <taxon>Malvaceae</taxon>
        <taxon>Malvoideae</taxon>
        <taxon>Gossypium</taxon>
    </lineage>
</organism>
<dbReference type="InterPro" id="IPR057854">
    <property type="entry name" value="TPR_WDR11"/>
</dbReference>
<dbReference type="OrthoDB" id="1291858at2759"/>
<feature type="region of interest" description="Disordered" evidence="1">
    <location>
        <begin position="772"/>
        <end position="815"/>
    </location>
</feature>
<dbReference type="Gene3D" id="2.130.10.10">
    <property type="entry name" value="YVTN repeat-like/Quinoprotein amine dehydrogenase"/>
    <property type="match status" value="3"/>
</dbReference>
<feature type="domain" description="WDR11 second beta-propeller" evidence="3">
    <location>
        <begin position="494"/>
        <end position="621"/>
    </location>
</feature>
<dbReference type="InterPro" id="IPR057852">
    <property type="entry name" value="Beta-prop_WDR11_1st"/>
</dbReference>
<dbReference type="SUPFAM" id="SSF50978">
    <property type="entry name" value="WD40 repeat-like"/>
    <property type="match status" value="1"/>
</dbReference>
<feature type="domain" description="WDR11 TPR" evidence="4">
    <location>
        <begin position="1037"/>
        <end position="1437"/>
    </location>
</feature>
<feature type="region of interest" description="Disordered" evidence="1">
    <location>
        <begin position="611"/>
        <end position="681"/>
    </location>
</feature>
<keyword evidence="6" id="KW-1185">Reference proteome</keyword>